<accession>A0AAW0E9P5</accession>
<proteinExistence type="predicted"/>
<name>A0AAW0E9P5_9AGAR</name>
<gene>
    <name evidence="1" type="ORF">R3P38DRAFT_2597962</name>
</gene>
<organism evidence="1 2">
    <name type="scientific">Favolaschia claudopus</name>
    <dbReference type="NCBI Taxonomy" id="2862362"/>
    <lineage>
        <taxon>Eukaryota</taxon>
        <taxon>Fungi</taxon>
        <taxon>Dikarya</taxon>
        <taxon>Basidiomycota</taxon>
        <taxon>Agaricomycotina</taxon>
        <taxon>Agaricomycetes</taxon>
        <taxon>Agaricomycetidae</taxon>
        <taxon>Agaricales</taxon>
        <taxon>Marasmiineae</taxon>
        <taxon>Mycenaceae</taxon>
        <taxon>Favolaschia</taxon>
    </lineage>
</organism>
<dbReference type="InterPro" id="IPR050723">
    <property type="entry name" value="CFA/CMAS"/>
</dbReference>
<reference evidence="1 2" key="1">
    <citation type="journal article" date="2024" name="J Genomics">
        <title>Draft genome sequencing and assembly of Favolaschia claudopus CIRM-BRFM 2984 isolated from oak limbs.</title>
        <authorList>
            <person name="Navarro D."/>
            <person name="Drula E."/>
            <person name="Chaduli D."/>
            <person name="Cazenave R."/>
            <person name="Ahrendt S."/>
            <person name="Wang J."/>
            <person name="Lipzen A."/>
            <person name="Daum C."/>
            <person name="Barry K."/>
            <person name="Grigoriev I.V."/>
            <person name="Favel A."/>
            <person name="Rosso M.N."/>
            <person name="Martin F."/>
        </authorList>
    </citation>
    <scope>NUCLEOTIDE SEQUENCE [LARGE SCALE GENOMIC DNA]</scope>
    <source>
        <strain evidence="1 2">CIRM-BRFM 2984</strain>
    </source>
</reference>
<keyword evidence="2" id="KW-1185">Reference proteome</keyword>
<comment type="caution">
    <text evidence="1">The sequence shown here is derived from an EMBL/GenBank/DDBJ whole genome shotgun (WGS) entry which is preliminary data.</text>
</comment>
<dbReference type="SUPFAM" id="SSF53335">
    <property type="entry name" value="S-adenosyl-L-methionine-dependent methyltransferases"/>
    <property type="match status" value="1"/>
</dbReference>
<protein>
    <submittedName>
        <fullName evidence="1">Cyclopropane fatty acid synthase</fullName>
    </submittedName>
</protein>
<dbReference type="PANTHER" id="PTHR43667">
    <property type="entry name" value="CYCLOPROPANE-FATTY-ACYL-PHOSPHOLIPID SYNTHASE"/>
    <property type="match status" value="1"/>
</dbReference>
<dbReference type="EMBL" id="JAWWNJ010000003">
    <property type="protein sequence ID" value="KAK7059750.1"/>
    <property type="molecule type" value="Genomic_DNA"/>
</dbReference>
<dbReference type="InterPro" id="IPR029063">
    <property type="entry name" value="SAM-dependent_MTases_sf"/>
</dbReference>
<dbReference type="Proteomes" id="UP001362999">
    <property type="component" value="Unassembled WGS sequence"/>
</dbReference>
<evidence type="ECO:0000313" key="2">
    <source>
        <dbReference type="Proteomes" id="UP001362999"/>
    </source>
</evidence>
<evidence type="ECO:0000313" key="1">
    <source>
        <dbReference type="EMBL" id="KAK7059750.1"/>
    </source>
</evidence>
<dbReference type="PANTHER" id="PTHR43667:SF2">
    <property type="entry name" value="FATTY ACID C-METHYL TRANSFERASE"/>
    <property type="match status" value="1"/>
</dbReference>
<dbReference type="AlphaFoldDB" id="A0AAW0E9P5"/>
<dbReference type="Gene3D" id="3.40.50.150">
    <property type="entry name" value="Vaccinia Virus protein VP39"/>
    <property type="match status" value="1"/>
</dbReference>
<sequence>MPASYSAYATLPVSTLPTFKSSSWIEKTFLRHARTAVFYALKTGITTGELEITEPSGTMHKFGTPAKDSKACGTRRAVLHINDERFWVRVYLSYDVGFSEAYMAAECDSPDLKEVFNLFIDNRRNISSFSTFFHRIYKASVVLQHLFSHSRTLSIANVAGYDASNELYMAFLSEEMQYSCPIWSDSEGGVCGDLHGHRTAGDLEAAQSNKIAYILRKARLREGGRLLEIGSGWGSVAIAAAKLGCTVDTLTLSIEQKQLAEKRIRDAGFASQITVHFMDYREMPPHFEGAFDACVSLEMLEAVGLEYMPSYVAKIDWALKDTDSVAVLTATTYPENTYTRYQGQNFIRKFHWPHTILPSALSLAKSFSTSPKGRFCVDSIEDFGIHYPRCLREWGRRLKKNWTSDLIDSLQKRYPELKDPYKLEMFRRKWLYMFLYMETAYSRVWLSCVCWTLARPGSPAEICA</sequence>
<dbReference type="Pfam" id="PF02353">
    <property type="entry name" value="CMAS"/>
    <property type="match status" value="1"/>
</dbReference>